<dbReference type="Pfam" id="PF19289">
    <property type="entry name" value="PmbA_TldD_3rd"/>
    <property type="match status" value="1"/>
</dbReference>
<dbReference type="InterPro" id="IPR036059">
    <property type="entry name" value="TldD/PmbA_sf"/>
</dbReference>
<dbReference type="PANTHER" id="PTHR43421:SF1">
    <property type="entry name" value="METALLOPROTEASE PMBA"/>
    <property type="match status" value="1"/>
</dbReference>
<keyword evidence="7" id="KW-1185">Reference proteome</keyword>
<dbReference type="Pfam" id="PF19290">
    <property type="entry name" value="PmbA_TldD_2nd"/>
    <property type="match status" value="1"/>
</dbReference>
<dbReference type="PATRIC" id="fig|1114963.3.peg.3287"/>
<comment type="similarity">
    <text evidence="1">Belongs to the peptidase U62 family.</text>
</comment>
<gene>
    <name evidence="6" type="ORF">V474_22230</name>
</gene>
<dbReference type="InterPro" id="IPR035068">
    <property type="entry name" value="TldD/PmbA_N"/>
</dbReference>
<protein>
    <submittedName>
        <fullName evidence="6">Modulator protein</fullName>
    </submittedName>
</protein>
<proteinExistence type="inferred from homology"/>
<dbReference type="EMBL" id="JACU01000007">
    <property type="protein sequence ID" value="KMS53435.1"/>
    <property type="molecule type" value="Genomic_DNA"/>
</dbReference>
<comment type="caution">
    <text evidence="6">The sequence shown here is derived from an EMBL/GenBank/DDBJ whole genome shotgun (WGS) entry which is preliminary data.</text>
</comment>
<evidence type="ECO:0000256" key="1">
    <source>
        <dbReference type="ARBA" id="ARBA00005836"/>
    </source>
</evidence>
<dbReference type="PANTHER" id="PTHR43421">
    <property type="entry name" value="METALLOPROTEASE PMBA"/>
    <property type="match status" value="1"/>
</dbReference>
<feature type="domain" description="Metalloprotease TldD/E central" evidence="5">
    <location>
        <begin position="119"/>
        <end position="224"/>
    </location>
</feature>
<evidence type="ECO:0000256" key="2">
    <source>
        <dbReference type="SAM" id="MobiDB-lite"/>
    </source>
</evidence>
<dbReference type="InterPro" id="IPR045569">
    <property type="entry name" value="Metalloprtase-TldD/E_C"/>
</dbReference>
<dbReference type="RefSeq" id="WP_059152395.1">
    <property type="nucleotide sequence ID" value="NZ_KQ130455.1"/>
</dbReference>
<name>A0A0J8AEK5_9SPHN</name>
<dbReference type="GO" id="GO:0006508">
    <property type="term" value="P:proteolysis"/>
    <property type="evidence" value="ECO:0007669"/>
    <property type="project" value="InterPro"/>
</dbReference>
<dbReference type="InterPro" id="IPR047657">
    <property type="entry name" value="PmbA"/>
</dbReference>
<accession>A0A0J8AEK5</accession>
<sequence>MLTPDQARDRALDLVDRARRAGADAADAVYGASSSEGIQVRLGKLEDVERSESEHIALRVFSGTRSASIGSSDLSPGALDELAARAIDMARAAPEDAYAGFAPAELLTQGPWPELDLIDPAEPAPAALRAMAEEAEDAARAVAGITNSDGATASAGLGVFALATSHGFSGAYGSTNHSISASVVGGEGSGKQRDNAWRSAHHGTDLPSPAEIGRLAGERTAAKLGSGKMKSGAMPVIFDPRVSATLVGHLLGAITGHAIARRSSFLLDKLGEQIFAPGILIAEDPHAPRGLRSRPFDGEGLATRARNIVEDGRVTGWLLDSAAARQLGGVPTGHAARSGGGAPGVTTGNIHLAAGALSPAELMADIADGVYVTELIGQGVNGVTGDYSRGAAGFRIVGGELAGPISEFTIAGNLLRMFAQITAASDLEWHRAINVPTLRVDGMTIAGD</sequence>
<dbReference type="InterPro" id="IPR002510">
    <property type="entry name" value="Metalloprtase-TldD/E_N"/>
</dbReference>
<evidence type="ECO:0000313" key="7">
    <source>
        <dbReference type="Proteomes" id="UP000052268"/>
    </source>
</evidence>
<dbReference type="GO" id="GO:0005829">
    <property type="term" value="C:cytosol"/>
    <property type="evidence" value="ECO:0007669"/>
    <property type="project" value="TreeGrafter"/>
</dbReference>
<dbReference type="GO" id="GO:0008237">
    <property type="term" value="F:metallopeptidase activity"/>
    <property type="evidence" value="ECO:0007669"/>
    <property type="project" value="InterPro"/>
</dbReference>
<organism evidence="6 7">
    <name type="scientific">Novosphingobium barchaimii LL02</name>
    <dbReference type="NCBI Taxonomy" id="1114963"/>
    <lineage>
        <taxon>Bacteria</taxon>
        <taxon>Pseudomonadati</taxon>
        <taxon>Pseudomonadota</taxon>
        <taxon>Alphaproteobacteria</taxon>
        <taxon>Sphingomonadales</taxon>
        <taxon>Sphingomonadaceae</taxon>
        <taxon>Novosphingobium</taxon>
    </lineage>
</organism>
<dbReference type="Pfam" id="PF01523">
    <property type="entry name" value="PmbA_TldD_1st"/>
    <property type="match status" value="1"/>
</dbReference>
<reference evidence="6 7" key="1">
    <citation type="journal article" date="2015" name="G3 (Bethesda)">
        <title>Insights into Ongoing Evolution of the Hexachlorocyclohexane Catabolic Pathway from Comparative Genomics of Ten Sphingomonadaceae Strains.</title>
        <authorList>
            <person name="Pearce S.L."/>
            <person name="Oakeshott J.G."/>
            <person name="Pandey G."/>
        </authorList>
    </citation>
    <scope>NUCLEOTIDE SEQUENCE [LARGE SCALE GENOMIC DNA]</scope>
    <source>
        <strain evidence="6 7">LL02</strain>
    </source>
</reference>
<evidence type="ECO:0000259" key="5">
    <source>
        <dbReference type="Pfam" id="PF19290"/>
    </source>
</evidence>
<dbReference type="SUPFAM" id="SSF111283">
    <property type="entry name" value="Putative modulator of DNA gyrase, PmbA/TldD"/>
    <property type="match status" value="1"/>
</dbReference>
<dbReference type="AlphaFoldDB" id="A0A0J8AEK5"/>
<evidence type="ECO:0000259" key="3">
    <source>
        <dbReference type="Pfam" id="PF01523"/>
    </source>
</evidence>
<feature type="region of interest" description="Disordered" evidence="2">
    <location>
        <begin position="183"/>
        <end position="211"/>
    </location>
</feature>
<evidence type="ECO:0000259" key="4">
    <source>
        <dbReference type="Pfam" id="PF19289"/>
    </source>
</evidence>
<dbReference type="Gene3D" id="3.30.2290.10">
    <property type="entry name" value="PmbA/TldD superfamily"/>
    <property type="match status" value="1"/>
</dbReference>
<feature type="domain" description="Metalloprotease TldD/E N-terminal" evidence="3">
    <location>
        <begin position="26"/>
        <end position="90"/>
    </location>
</feature>
<dbReference type="Proteomes" id="UP000052268">
    <property type="component" value="Unassembled WGS sequence"/>
</dbReference>
<feature type="domain" description="Metalloprotease TldD/E C-terminal" evidence="4">
    <location>
        <begin position="231"/>
        <end position="447"/>
    </location>
</feature>
<evidence type="ECO:0000313" key="6">
    <source>
        <dbReference type="EMBL" id="KMS53435.1"/>
    </source>
</evidence>
<dbReference type="InterPro" id="IPR045570">
    <property type="entry name" value="Metalloprtase-TldD/E_cen_dom"/>
</dbReference>
<dbReference type="OrthoDB" id="9803618at2"/>